<evidence type="ECO:0000256" key="9">
    <source>
        <dbReference type="ARBA" id="ARBA00023136"/>
    </source>
</evidence>
<dbReference type="PANTHER" id="PTHR10027">
    <property type="entry name" value="CALCIUM-ACTIVATED POTASSIUM CHANNEL ALPHA CHAIN"/>
    <property type="match status" value="1"/>
</dbReference>
<feature type="domain" description="RCK N-terminal" evidence="13">
    <location>
        <begin position="310"/>
        <end position="369"/>
    </location>
</feature>
<evidence type="ECO:0000256" key="6">
    <source>
        <dbReference type="ARBA" id="ARBA00022958"/>
    </source>
</evidence>
<dbReference type="GO" id="GO:0016020">
    <property type="term" value="C:membrane"/>
    <property type="evidence" value="ECO:0007669"/>
    <property type="project" value="UniProtKB-SubCell"/>
</dbReference>
<dbReference type="Pfam" id="PF03493">
    <property type="entry name" value="BK_channel_a"/>
    <property type="match status" value="1"/>
</dbReference>
<keyword evidence="8" id="KW-0406">Ion transport</keyword>
<dbReference type="Proteomes" id="UP000242381">
    <property type="component" value="Unassembled WGS sequence"/>
</dbReference>
<dbReference type="InterPro" id="IPR003929">
    <property type="entry name" value="K_chnl_BK_asu"/>
</dbReference>
<evidence type="ECO:0000256" key="3">
    <source>
        <dbReference type="ARBA" id="ARBA00022538"/>
    </source>
</evidence>
<evidence type="ECO:0000256" key="2">
    <source>
        <dbReference type="ARBA" id="ARBA00022448"/>
    </source>
</evidence>
<feature type="domain" description="Calcium-activated potassium channel BK alpha subunit" evidence="12">
    <location>
        <begin position="3"/>
        <end position="75"/>
    </location>
</feature>
<evidence type="ECO:0000259" key="12">
    <source>
        <dbReference type="Pfam" id="PF03493"/>
    </source>
</evidence>
<keyword evidence="3" id="KW-0633">Potassium transport</keyword>
<evidence type="ECO:0000256" key="11">
    <source>
        <dbReference type="SAM" id="MobiDB-lite"/>
    </source>
</evidence>
<organism evidence="14 15">
    <name type="scientific">Rhizopus microsporus</name>
    <dbReference type="NCBI Taxonomy" id="58291"/>
    <lineage>
        <taxon>Eukaryota</taxon>
        <taxon>Fungi</taxon>
        <taxon>Fungi incertae sedis</taxon>
        <taxon>Mucoromycota</taxon>
        <taxon>Mucoromycotina</taxon>
        <taxon>Mucoromycetes</taxon>
        <taxon>Mucorales</taxon>
        <taxon>Mucorineae</taxon>
        <taxon>Rhizopodaceae</taxon>
        <taxon>Rhizopus</taxon>
    </lineage>
</organism>
<keyword evidence="2" id="KW-0813">Transport</keyword>
<evidence type="ECO:0000256" key="1">
    <source>
        <dbReference type="ARBA" id="ARBA00004141"/>
    </source>
</evidence>
<gene>
    <name evidence="14" type="ORF">BCV71DRAFT_172306</name>
</gene>
<evidence type="ECO:0000313" key="14">
    <source>
        <dbReference type="EMBL" id="ORE22236.1"/>
    </source>
</evidence>
<accession>A0A1X0SD68</accession>
<evidence type="ECO:0000256" key="7">
    <source>
        <dbReference type="ARBA" id="ARBA00022989"/>
    </source>
</evidence>
<evidence type="ECO:0000256" key="4">
    <source>
        <dbReference type="ARBA" id="ARBA00022692"/>
    </source>
</evidence>
<name>A0A1X0SD68_RHIZD</name>
<dbReference type="PANTHER" id="PTHR10027:SF10">
    <property type="entry name" value="SLOWPOKE 2, ISOFORM D"/>
    <property type="match status" value="1"/>
</dbReference>
<keyword evidence="5" id="KW-0631">Potassium channel</keyword>
<dbReference type="EMBL" id="KV921269">
    <property type="protein sequence ID" value="ORE22236.1"/>
    <property type="molecule type" value="Genomic_DNA"/>
</dbReference>
<keyword evidence="6" id="KW-0630">Potassium</keyword>
<dbReference type="VEuPathDB" id="FungiDB:BCV72DRAFT_209469"/>
<keyword evidence="4" id="KW-0812">Transmembrane</keyword>
<keyword evidence="9" id="KW-0472">Membrane</keyword>
<dbReference type="OMA" id="MTMSHIS"/>
<keyword evidence="7" id="KW-1133">Transmembrane helix</keyword>
<evidence type="ECO:0000259" key="13">
    <source>
        <dbReference type="Pfam" id="PF22614"/>
    </source>
</evidence>
<feature type="compositionally biased region" description="Basic and acidic residues" evidence="11">
    <location>
        <begin position="132"/>
        <end position="141"/>
    </location>
</feature>
<dbReference type="AlphaFoldDB" id="A0A1X0SD68"/>
<dbReference type="GO" id="GO:0005267">
    <property type="term" value="F:potassium channel activity"/>
    <property type="evidence" value="ECO:0007669"/>
    <property type="project" value="UniProtKB-KW"/>
</dbReference>
<dbReference type="Pfam" id="PF22614">
    <property type="entry name" value="Slo-like_RCK"/>
    <property type="match status" value="1"/>
</dbReference>
<comment type="subcellular location">
    <subcellularLocation>
        <location evidence="1">Membrane</location>
        <topology evidence="1">Multi-pass membrane protein</topology>
    </subcellularLocation>
</comment>
<dbReference type="InterPro" id="IPR003148">
    <property type="entry name" value="RCK_N"/>
</dbReference>
<sequence>MAKEIICVREFKQYLLAMNCRCRGASTLLTNLLHQRRPMDHYDESWQAQYALVGLSFKEAAWVVYTECQVILFGIKTYLDSPDHREMLLNPENNYIIKSDDLCVYMCESPREVEDINALHINYVREKIAKMTTTRRADSNKQKPSSETVMHVPSSGASIKNEPRASLPAASESAPTTPGTINEEATMTMSHISRPGSPTMQGNSRTLHHVPSIESNRTISPIRQSFQLSKLPTPRMALLTGSRRLVSRLGQLPTLEHPDTDIEASPVCYLLDKPATLRELTIESAEHLAGHIVVCMHHKVSNIFKFIFNLSRFPKVFFMVGDCQHPEDLIKAGVKRAKQVVVMSERECLDQHQRTSDSPAIMTSHLLDLLLQDRPYDSSRIVNLVEKSNIRFMHLLQGKDVAEEIDVFYTPAYAAGNVVVDSLLSNVLLSQTYYKPDIVSVIKALCGMPGPLYDKDTAHMLMCGTKFHSHLFKSSRHLMLVVLPPLFIGKPFSVLFESLILDHEVVALGLLRAPDENMGNELSFVYTNPVPSLILKRTDKVYVLASPGWSYFS</sequence>
<evidence type="ECO:0000256" key="8">
    <source>
        <dbReference type="ARBA" id="ARBA00023065"/>
    </source>
</evidence>
<feature type="region of interest" description="Disordered" evidence="11">
    <location>
        <begin position="132"/>
        <end position="181"/>
    </location>
</feature>
<protein>
    <submittedName>
        <fullName evidence="14">Uncharacterized protein</fullName>
    </submittedName>
</protein>
<evidence type="ECO:0000256" key="5">
    <source>
        <dbReference type="ARBA" id="ARBA00022826"/>
    </source>
</evidence>
<dbReference type="InterPro" id="IPR047871">
    <property type="entry name" value="K_chnl_Slo-like"/>
</dbReference>
<evidence type="ECO:0000313" key="15">
    <source>
        <dbReference type="Proteomes" id="UP000242381"/>
    </source>
</evidence>
<proteinExistence type="predicted"/>
<reference evidence="14 15" key="1">
    <citation type="journal article" date="2016" name="Proc. Natl. Acad. Sci. U.S.A.">
        <title>Lipid metabolic changes in an early divergent fungus govern the establishment of a mutualistic symbiosis with endobacteria.</title>
        <authorList>
            <person name="Lastovetsky O.A."/>
            <person name="Gaspar M.L."/>
            <person name="Mondo S.J."/>
            <person name="LaButti K.M."/>
            <person name="Sandor L."/>
            <person name="Grigoriev I.V."/>
            <person name="Henry S.A."/>
            <person name="Pawlowska T.E."/>
        </authorList>
    </citation>
    <scope>NUCLEOTIDE SEQUENCE [LARGE SCALE GENOMIC DNA]</scope>
    <source>
        <strain evidence="14 15">ATCC 11559</strain>
    </source>
</reference>
<evidence type="ECO:0000256" key="10">
    <source>
        <dbReference type="ARBA" id="ARBA00023303"/>
    </source>
</evidence>
<dbReference type="Gene3D" id="3.40.50.720">
    <property type="entry name" value="NAD(P)-binding Rossmann-like Domain"/>
    <property type="match status" value="1"/>
</dbReference>
<keyword evidence="10" id="KW-0407">Ion channel</keyword>